<evidence type="ECO:0000313" key="2">
    <source>
        <dbReference type="Proteomes" id="UP000253562"/>
    </source>
</evidence>
<dbReference type="Proteomes" id="UP000253562">
    <property type="component" value="Unassembled WGS sequence"/>
</dbReference>
<dbReference type="GO" id="GO:0006352">
    <property type="term" value="P:DNA-templated transcription initiation"/>
    <property type="evidence" value="ECO:0007669"/>
    <property type="project" value="InterPro"/>
</dbReference>
<evidence type="ECO:0000313" key="1">
    <source>
        <dbReference type="EMBL" id="RCS54860.1"/>
    </source>
</evidence>
<dbReference type="Gene3D" id="1.10.1740.10">
    <property type="match status" value="1"/>
</dbReference>
<dbReference type="EMBL" id="QPEX01000010">
    <property type="protein sequence ID" value="RCS54860.1"/>
    <property type="molecule type" value="Genomic_DNA"/>
</dbReference>
<name>A0A368KWS9_9BACT</name>
<accession>A0A368KWS9</accession>
<gene>
    <name evidence="1" type="ORF">DTL42_07045</name>
</gene>
<dbReference type="SUPFAM" id="SSF88946">
    <property type="entry name" value="Sigma2 domain of RNA polymerase sigma factors"/>
    <property type="match status" value="1"/>
</dbReference>
<dbReference type="InterPro" id="IPR013325">
    <property type="entry name" value="RNA_pol_sigma_r2"/>
</dbReference>
<dbReference type="RefSeq" id="WP_114367923.1">
    <property type="nucleotide sequence ID" value="NZ_QPEX01000010.1"/>
</dbReference>
<sequence length="175" mass="20018">MNHNPFTQTGRLASGEFAPEDLYALLYCLALRSGLSEADALDVVQTVYLQYYIWKSKGGTINSSIAGYLTKMLRNELTNRARSPRLNISDFPADMVAAPERELLQGPPAEKLFAITRSFLFGLNRLDRRIVILRFRGNSFRQISRHRRIEFSDKTVKRRFDEAIGRLALLVKQAH</sequence>
<protein>
    <submittedName>
        <fullName evidence="1">Sigma-70 family RNA polymerase sigma factor</fullName>
    </submittedName>
</protein>
<reference evidence="1 2" key="1">
    <citation type="submission" date="2018-07" db="EMBL/GenBank/DDBJ databases">
        <title>Comparative genomes isolates from brazilian mangrove.</title>
        <authorList>
            <person name="De Araujo J.E."/>
            <person name="Taketani R.G."/>
            <person name="Silva M.C.P."/>
            <person name="Lourenco M.V."/>
            <person name="Oliveira V.M."/>
            <person name="Andreote F.D."/>
        </authorList>
    </citation>
    <scope>NUCLEOTIDE SEQUENCE [LARGE SCALE GENOMIC DNA]</scope>
    <source>
        <strain evidence="1 2">HEX PRIS-MGV</strain>
    </source>
</reference>
<proteinExistence type="predicted"/>
<comment type="caution">
    <text evidence="1">The sequence shown here is derived from an EMBL/GenBank/DDBJ whole genome shotgun (WGS) entry which is preliminary data.</text>
</comment>
<dbReference type="GO" id="GO:0003700">
    <property type="term" value="F:DNA-binding transcription factor activity"/>
    <property type="evidence" value="ECO:0007669"/>
    <property type="project" value="InterPro"/>
</dbReference>
<dbReference type="AlphaFoldDB" id="A0A368KWS9"/>
<organism evidence="1 2">
    <name type="scientific">Bremerella cremea</name>
    <dbReference type="NCBI Taxonomy" id="1031537"/>
    <lineage>
        <taxon>Bacteria</taxon>
        <taxon>Pseudomonadati</taxon>
        <taxon>Planctomycetota</taxon>
        <taxon>Planctomycetia</taxon>
        <taxon>Pirellulales</taxon>
        <taxon>Pirellulaceae</taxon>
        <taxon>Bremerella</taxon>
    </lineage>
</organism>